<dbReference type="FunFam" id="3.20.20.300:FF:000003">
    <property type="entry name" value="Beta-D-glucan exohydrolase isoenzyme ExoI"/>
    <property type="match status" value="1"/>
</dbReference>
<feature type="domain" description="Glycoside hydrolase family 3 N-terminal" evidence="9">
    <location>
        <begin position="43"/>
        <end position="368"/>
    </location>
</feature>
<evidence type="ECO:0000259" key="10">
    <source>
        <dbReference type="Pfam" id="PF01915"/>
    </source>
</evidence>
<keyword evidence="4 8" id="KW-0732">Signal</keyword>
<dbReference type="PANTHER" id="PTHR30620:SF16">
    <property type="entry name" value="LYSOSOMAL BETA GLUCOSIDASE"/>
    <property type="match status" value="1"/>
</dbReference>
<evidence type="ECO:0000313" key="12">
    <source>
        <dbReference type="Proteomes" id="UP001605036"/>
    </source>
</evidence>
<dbReference type="Gene3D" id="3.20.20.300">
    <property type="entry name" value="Glycoside hydrolase, family 3, N-terminal domain"/>
    <property type="match status" value="1"/>
</dbReference>
<dbReference type="EMBL" id="JBHFFA010000001">
    <property type="protein sequence ID" value="KAL2649364.1"/>
    <property type="molecule type" value="Genomic_DNA"/>
</dbReference>
<dbReference type="SUPFAM" id="SSF52279">
    <property type="entry name" value="Beta-D-glucan exohydrolase, C-terminal domain"/>
    <property type="match status" value="1"/>
</dbReference>
<reference evidence="11 12" key="1">
    <citation type="submission" date="2024-09" db="EMBL/GenBank/DDBJ databases">
        <title>Chromosome-scale assembly of Riccia fluitans.</title>
        <authorList>
            <person name="Paukszto L."/>
            <person name="Sawicki J."/>
            <person name="Karawczyk K."/>
            <person name="Piernik-Szablinska J."/>
            <person name="Szczecinska M."/>
            <person name="Mazdziarz M."/>
        </authorList>
    </citation>
    <scope>NUCLEOTIDE SEQUENCE [LARGE SCALE GENOMIC DNA]</scope>
    <source>
        <strain evidence="11">Rf_01</strain>
        <tissue evidence="11">Aerial parts of the thallus</tissue>
    </source>
</reference>
<evidence type="ECO:0000256" key="4">
    <source>
        <dbReference type="ARBA" id="ARBA00022729"/>
    </source>
</evidence>
<feature type="chain" id="PRO_5044872551" description="beta-glucosidase" evidence="8">
    <location>
        <begin position="21"/>
        <end position="620"/>
    </location>
</feature>
<dbReference type="GO" id="GO:0008422">
    <property type="term" value="F:beta-glucosidase activity"/>
    <property type="evidence" value="ECO:0007669"/>
    <property type="project" value="UniProtKB-EC"/>
</dbReference>
<dbReference type="PANTHER" id="PTHR30620">
    <property type="entry name" value="PERIPLASMIC BETA-GLUCOSIDASE-RELATED"/>
    <property type="match status" value="1"/>
</dbReference>
<evidence type="ECO:0000256" key="7">
    <source>
        <dbReference type="RuleBase" id="RU361161"/>
    </source>
</evidence>
<feature type="signal peptide" evidence="8">
    <location>
        <begin position="1"/>
        <end position="20"/>
    </location>
</feature>
<dbReference type="Gene3D" id="3.40.50.1700">
    <property type="entry name" value="Glycoside hydrolase family 3 C-terminal domain"/>
    <property type="match status" value="1"/>
</dbReference>
<keyword evidence="5 7" id="KW-0378">Hydrolase</keyword>
<keyword evidence="12" id="KW-1185">Reference proteome</keyword>
<evidence type="ECO:0000256" key="8">
    <source>
        <dbReference type="SAM" id="SignalP"/>
    </source>
</evidence>
<evidence type="ECO:0000313" key="11">
    <source>
        <dbReference type="EMBL" id="KAL2649364.1"/>
    </source>
</evidence>
<proteinExistence type="inferred from homology"/>
<dbReference type="Proteomes" id="UP001605036">
    <property type="component" value="Unassembled WGS sequence"/>
</dbReference>
<dbReference type="InterPro" id="IPR019800">
    <property type="entry name" value="Glyco_hydro_3_AS"/>
</dbReference>
<protein>
    <recommendedName>
        <fullName evidence="3">beta-glucosidase</fullName>
        <ecNumber evidence="3">3.2.1.21</ecNumber>
    </recommendedName>
</protein>
<dbReference type="PROSITE" id="PS00775">
    <property type="entry name" value="GLYCOSYL_HYDROL_F3"/>
    <property type="match status" value="1"/>
</dbReference>
<dbReference type="InterPro" id="IPR002772">
    <property type="entry name" value="Glyco_hydro_3_C"/>
</dbReference>
<dbReference type="Pfam" id="PF01915">
    <property type="entry name" value="Glyco_hydro_3_C"/>
    <property type="match status" value="1"/>
</dbReference>
<dbReference type="SUPFAM" id="SSF51445">
    <property type="entry name" value="(Trans)glycosidases"/>
    <property type="match status" value="1"/>
</dbReference>
<dbReference type="FunFam" id="3.40.50.1700:FF:000002">
    <property type="entry name" value="Glycosyl hydrolase family protein"/>
    <property type="match status" value="1"/>
</dbReference>
<dbReference type="InterPro" id="IPR051915">
    <property type="entry name" value="Cellulose_Degrad_GH3"/>
</dbReference>
<dbReference type="InterPro" id="IPR036962">
    <property type="entry name" value="Glyco_hydro_3_N_sf"/>
</dbReference>
<organism evidence="11 12">
    <name type="scientific">Riccia fluitans</name>
    <dbReference type="NCBI Taxonomy" id="41844"/>
    <lineage>
        <taxon>Eukaryota</taxon>
        <taxon>Viridiplantae</taxon>
        <taxon>Streptophyta</taxon>
        <taxon>Embryophyta</taxon>
        <taxon>Marchantiophyta</taxon>
        <taxon>Marchantiopsida</taxon>
        <taxon>Marchantiidae</taxon>
        <taxon>Marchantiales</taxon>
        <taxon>Ricciaceae</taxon>
        <taxon>Riccia</taxon>
    </lineage>
</organism>
<dbReference type="InterPro" id="IPR017853">
    <property type="entry name" value="GH"/>
</dbReference>
<comment type="catalytic activity">
    <reaction evidence="1">
        <text>Hydrolysis of terminal, non-reducing beta-D-glucosyl residues with release of beta-D-glucose.</text>
        <dbReference type="EC" id="3.2.1.21"/>
    </reaction>
</comment>
<dbReference type="InterPro" id="IPR001764">
    <property type="entry name" value="Glyco_hydro_3_N"/>
</dbReference>
<evidence type="ECO:0000259" key="9">
    <source>
        <dbReference type="Pfam" id="PF00933"/>
    </source>
</evidence>
<keyword evidence="6 7" id="KW-0326">Glycosidase</keyword>
<dbReference type="PRINTS" id="PR00133">
    <property type="entry name" value="GLHYDRLASE3"/>
</dbReference>
<sequence length="620" mass="67910">MGNPPAILVFLIFSVSAVFAYDLYKDPTQDVEARVQDLLKRMTLEEKVGQMTQIERSVANYSVIKEYYVGSVLSGGGSVPEPNATVVAWQDMVDGFQAGALDTRLKIPMIYGIDAVHGHNNVYGAVVFPHNIALGCTRDPDLVRRIGAATALEVRATGIPYVFAPCIATCRDPRWGRCYESYSESPDVVRSMTDVILGLQGEPQTPGVPFVKDGSKVAACAKHYLGDGGTTNGINENNTVIDYPGLVKIHMEQYVDSIRKGASTIMVSYSSWNGVKMHANKFLLTQVLKYQLKFKGFLISDWEGIDRITAPQGANYTFSILAGINAGIDMIMVPMNYTIFIPELTRLVKGGYINMHRIDDAVTRILRVKFMMGLFEMPWADRSYSSYLGAQDHRVLGREAVRKTLVLLKNGKEEGKPLLPLSKTAPKIIVAGSHADDIGRQCGGWTITWQGSNGTITKGGTTILEGIKSTVSPNTEVIYEPYPQPGFAKSQGAEYAIVVIGEPPYSETFGDNLDLTIPDAGIPTIQNVCTEVKCLVILISGRPLVVEPYLPLMDAFVAAWLPGTEGAGITDVIFGDHEFEGTLSRTWFRRVDQLPMNVGDSNYDPLFPFGFGLRMGTLLS</sequence>
<name>A0ABD1ZD46_9MARC</name>
<evidence type="ECO:0000256" key="2">
    <source>
        <dbReference type="ARBA" id="ARBA00005336"/>
    </source>
</evidence>
<dbReference type="EC" id="3.2.1.21" evidence="3"/>
<dbReference type="AlphaFoldDB" id="A0ABD1ZD46"/>
<feature type="domain" description="Glycoside hydrolase family 3 C-terminal" evidence="10">
    <location>
        <begin position="405"/>
        <end position="613"/>
    </location>
</feature>
<dbReference type="Pfam" id="PF00933">
    <property type="entry name" value="Glyco_hydro_3"/>
    <property type="match status" value="1"/>
</dbReference>
<evidence type="ECO:0000256" key="5">
    <source>
        <dbReference type="ARBA" id="ARBA00022801"/>
    </source>
</evidence>
<comment type="similarity">
    <text evidence="2 7">Belongs to the glycosyl hydrolase 3 family.</text>
</comment>
<evidence type="ECO:0000256" key="3">
    <source>
        <dbReference type="ARBA" id="ARBA00012744"/>
    </source>
</evidence>
<comment type="caution">
    <text evidence="11">The sequence shown here is derived from an EMBL/GenBank/DDBJ whole genome shotgun (WGS) entry which is preliminary data.</text>
</comment>
<accession>A0ABD1ZD46</accession>
<feature type="non-terminal residue" evidence="11">
    <location>
        <position position="620"/>
    </location>
</feature>
<gene>
    <name evidence="11" type="ORF">R1flu_017492</name>
</gene>
<evidence type="ECO:0000256" key="1">
    <source>
        <dbReference type="ARBA" id="ARBA00000448"/>
    </source>
</evidence>
<dbReference type="InterPro" id="IPR036881">
    <property type="entry name" value="Glyco_hydro_3_C_sf"/>
</dbReference>
<evidence type="ECO:0000256" key="6">
    <source>
        <dbReference type="ARBA" id="ARBA00023295"/>
    </source>
</evidence>